<dbReference type="PROSITE" id="PS50249">
    <property type="entry name" value="MPN"/>
    <property type="match status" value="1"/>
</dbReference>
<evidence type="ECO:0000313" key="7">
    <source>
        <dbReference type="EMBL" id="ABF39199.1"/>
    </source>
</evidence>
<protein>
    <submittedName>
        <fullName evidence="7">Mov34/MPN/PAD-1</fullName>
    </submittedName>
</protein>
<dbReference type="HOGENOM" id="CLU_116765_4_0_0"/>
<dbReference type="RefSeq" id="WP_011521001.1">
    <property type="nucleotide sequence ID" value="NC_008009.1"/>
</dbReference>
<dbReference type="AlphaFoldDB" id="Q1IVA1"/>
<dbReference type="GO" id="GO:0008270">
    <property type="term" value="F:zinc ion binding"/>
    <property type="evidence" value="ECO:0007669"/>
    <property type="project" value="TreeGrafter"/>
</dbReference>
<keyword evidence="5" id="KW-0482">Metalloprotease</keyword>
<keyword evidence="3" id="KW-0378">Hydrolase</keyword>
<evidence type="ECO:0000256" key="4">
    <source>
        <dbReference type="ARBA" id="ARBA00022833"/>
    </source>
</evidence>
<keyword evidence="4" id="KW-0862">Zinc</keyword>
<gene>
    <name evidence="7" type="ordered locus">Acid345_0194</name>
</gene>
<keyword evidence="8" id="KW-1185">Reference proteome</keyword>
<dbReference type="KEGG" id="aba:Acid345_0194"/>
<dbReference type="Proteomes" id="UP000002432">
    <property type="component" value="Chromosome"/>
</dbReference>
<dbReference type="CDD" id="cd08070">
    <property type="entry name" value="MPN_like"/>
    <property type="match status" value="1"/>
</dbReference>
<dbReference type="SMART" id="SM00232">
    <property type="entry name" value="JAB_MPN"/>
    <property type="match status" value="1"/>
</dbReference>
<evidence type="ECO:0000256" key="3">
    <source>
        <dbReference type="ARBA" id="ARBA00022801"/>
    </source>
</evidence>
<proteinExistence type="predicted"/>
<dbReference type="PANTHER" id="PTHR34858:SF1">
    <property type="entry name" value="CYSO-CYSTEINE PEPTIDASE"/>
    <property type="match status" value="1"/>
</dbReference>
<feature type="domain" description="MPN" evidence="6">
    <location>
        <begin position="2"/>
        <end position="140"/>
    </location>
</feature>
<evidence type="ECO:0000259" key="6">
    <source>
        <dbReference type="PROSITE" id="PS50249"/>
    </source>
</evidence>
<name>Q1IVA1_KORVE</name>
<keyword evidence="1" id="KW-0645">Protease</keyword>
<dbReference type="InterPro" id="IPR037518">
    <property type="entry name" value="MPN"/>
</dbReference>
<dbReference type="InterPro" id="IPR000555">
    <property type="entry name" value="JAMM/MPN+_dom"/>
</dbReference>
<dbReference type="OrthoDB" id="9802958at2"/>
<dbReference type="GO" id="GO:0008235">
    <property type="term" value="F:metalloexopeptidase activity"/>
    <property type="evidence" value="ECO:0007669"/>
    <property type="project" value="TreeGrafter"/>
</dbReference>
<dbReference type="InterPro" id="IPR028090">
    <property type="entry name" value="JAB_dom_prok"/>
</dbReference>
<dbReference type="Gene3D" id="3.40.140.10">
    <property type="entry name" value="Cytidine Deaminase, domain 2"/>
    <property type="match status" value="1"/>
</dbReference>
<organism evidence="7 8">
    <name type="scientific">Koribacter versatilis (strain Ellin345)</name>
    <dbReference type="NCBI Taxonomy" id="204669"/>
    <lineage>
        <taxon>Bacteria</taxon>
        <taxon>Pseudomonadati</taxon>
        <taxon>Acidobacteriota</taxon>
        <taxon>Terriglobia</taxon>
        <taxon>Terriglobales</taxon>
        <taxon>Candidatus Korobacteraceae</taxon>
        <taxon>Candidatus Korobacter</taxon>
    </lineage>
</organism>
<evidence type="ECO:0000256" key="2">
    <source>
        <dbReference type="ARBA" id="ARBA00022723"/>
    </source>
</evidence>
<evidence type="ECO:0000256" key="5">
    <source>
        <dbReference type="ARBA" id="ARBA00023049"/>
    </source>
</evidence>
<dbReference type="PANTHER" id="PTHR34858">
    <property type="entry name" value="CYSO-CYSTEINE PEPTIDASE"/>
    <property type="match status" value="1"/>
</dbReference>
<dbReference type="SUPFAM" id="SSF102712">
    <property type="entry name" value="JAB1/MPN domain"/>
    <property type="match status" value="1"/>
</dbReference>
<keyword evidence="2" id="KW-0479">Metal-binding</keyword>
<reference evidence="7 8" key="1">
    <citation type="journal article" date="2009" name="Appl. Environ. Microbiol.">
        <title>Three genomes from the phylum Acidobacteria provide insight into the lifestyles of these microorganisms in soils.</title>
        <authorList>
            <person name="Ward N.L."/>
            <person name="Challacombe J.F."/>
            <person name="Janssen P.H."/>
            <person name="Henrissat B."/>
            <person name="Coutinho P.M."/>
            <person name="Wu M."/>
            <person name="Xie G."/>
            <person name="Haft D.H."/>
            <person name="Sait M."/>
            <person name="Badger J."/>
            <person name="Barabote R.D."/>
            <person name="Bradley B."/>
            <person name="Brettin T.S."/>
            <person name="Brinkac L.M."/>
            <person name="Bruce D."/>
            <person name="Creasy T."/>
            <person name="Daugherty S.C."/>
            <person name="Davidsen T.M."/>
            <person name="DeBoy R.T."/>
            <person name="Detter J.C."/>
            <person name="Dodson R.J."/>
            <person name="Durkin A.S."/>
            <person name="Ganapathy A."/>
            <person name="Gwinn-Giglio M."/>
            <person name="Han C.S."/>
            <person name="Khouri H."/>
            <person name="Kiss H."/>
            <person name="Kothari S.P."/>
            <person name="Madupu R."/>
            <person name="Nelson K.E."/>
            <person name="Nelson W.C."/>
            <person name="Paulsen I."/>
            <person name="Penn K."/>
            <person name="Ren Q."/>
            <person name="Rosovitz M.J."/>
            <person name="Selengut J.D."/>
            <person name="Shrivastava S."/>
            <person name="Sullivan S.A."/>
            <person name="Tapia R."/>
            <person name="Thompson L.S."/>
            <person name="Watkins K.L."/>
            <person name="Yang Q."/>
            <person name="Yu C."/>
            <person name="Zafar N."/>
            <person name="Zhou L."/>
            <person name="Kuske C.R."/>
        </authorList>
    </citation>
    <scope>NUCLEOTIDE SEQUENCE [LARGE SCALE GENOMIC DNA]</scope>
    <source>
        <strain evidence="7 8">Ellin345</strain>
    </source>
</reference>
<dbReference type="STRING" id="204669.Acid345_0194"/>
<evidence type="ECO:0000256" key="1">
    <source>
        <dbReference type="ARBA" id="ARBA00022670"/>
    </source>
</evidence>
<dbReference type="GO" id="GO:0006508">
    <property type="term" value="P:proteolysis"/>
    <property type="evidence" value="ECO:0007669"/>
    <property type="project" value="UniProtKB-KW"/>
</dbReference>
<dbReference type="EMBL" id="CP000360">
    <property type="protein sequence ID" value="ABF39199.1"/>
    <property type="molecule type" value="Genomic_DNA"/>
</dbReference>
<dbReference type="Pfam" id="PF14464">
    <property type="entry name" value="Prok-JAB"/>
    <property type="match status" value="1"/>
</dbReference>
<sequence>MVVIEQRELDRLKVLGESAYPEEACAILIGKREGEVTWVTRALPAINVHEEPAHAYEISPQALIAAQRKAREDGQEIVGFVHSHPDEAAKPSSRDLEEAFWLGLTYGMMSVYAGTFTALNFYRLEGESPEGRRFRQVGVRVAPMRNASSDV</sequence>
<accession>Q1IVA1</accession>
<dbReference type="EnsemblBacteria" id="ABF39199">
    <property type="protein sequence ID" value="ABF39199"/>
    <property type="gene ID" value="Acid345_0194"/>
</dbReference>
<dbReference type="InterPro" id="IPR051929">
    <property type="entry name" value="VirAsm_ModProt"/>
</dbReference>
<dbReference type="eggNOG" id="COG1310">
    <property type="taxonomic scope" value="Bacteria"/>
</dbReference>
<evidence type="ECO:0000313" key="8">
    <source>
        <dbReference type="Proteomes" id="UP000002432"/>
    </source>
</evidence>